<sequence length="253" mass="28865">MFVVSTGRLWFDRRIYGPWRHHVTPEASRRAFWLPNDNGLLVKNISKKNASNSITNQTENKLCVDNLPAVSGSDLDAMRFAKHGGVIPQSVGIWSDIISKDNNNSDEFLQLRLARAWQRKAERLWRELTSRVKAVVFTDSADVLDLCAAGVGWGLNILNEQNINDNELPCIYKPTIYQQNIPEKVLQFREWLSQVRTTEHDLIPSTVLHHIFDFFRSKLQPSFPKEDSEHTKSESPSTTVENSTCSMLSSVHS</sequence>
<evidence type="ECO:0000313" key="2">
    <source>
        <dbReference type="EMBL" id="VDP69871.1"/>
    </source>
</evidence>
<feature type="compositionally biased region" description="Basic and acidic residues" evidence="1">
    <location>
        <begin position="224"/>
        <end position="233"/>
    </location>
</feature>
<dbReference type="Proteomes" id="UP000269396">
    <property type="component" value="Unassembled WGS sequence"/>
</dbReference>
<name>A0A3P8FJP6_9TREM</name>
<proteinExistence type="predicted"/>
<protein>
    <submittedName>
        <fullName evidence="2">Uncharacterized protein</fullName>
    </submittedName>
</protein>
<dbReference type="AlphaFoldDB" id="A0A3P8FJP6"/>
<organism evidence="2 3">
    <name type="scientific">Schistosoma mattheei</name>
    <dbReference type="NCBI Taxonomy" id="31246"/>
    <lineage>
        <taxon>Eukaryota</taxon>
        <taxon>Metazoa</taxon>
        <taxon>Spiralia</taxon>
        <taxon>Lophotrochozoa</taxon>
        <taxon>Platyhelminthes</taxon>
        <taxon>Trematoda</taxon>
        <taxon>Digenea</taxon>
        <taxon>Strigeidida</taxon>
        <taxon>Schistosomatoidea</taxon>
        <taxon>Schistosomatidae</taxon>
        <taxon>Schistosoma</taxon>
    </lineage>
</organism>
<evidence type="ECO:0000313" key="3">
    <source>
        <dbReference type="Proteomes" id="UP000269396"/>
    </source>
</evidence>
<feature type="compositionally biased region" description="Polar residues" evidence="1">
    <location>
        <begin position="234"/>
        <end position="253"/>
    </location>
</feature>
<evidence type="ECO:0000256" key="1">
    <source>
        <dbReference type="SAM" id="MobiDB-lite"/>
    </source>
</evidence>
<reference evidence="2 3" key="1">
    <citation type="submission" date="2018-11" db="EMBL/GenBank/DDBJ databases">
        <authorList>
            <consortium name="Pathogen Informatics"/>
        </authorList>
    </citation>
    <scope>NUCLEOTIDE SEQUENCE [LARGE SCALE GENOMIC DNA]</scope>
    <source>
        <strain>Denwood</strain>
        <strain evidence="3">Zambia</strain>
    </source>
</reference>
<keyword evidence="3" id="KW-1185">Reference proteome</keyword>
<accession>A0A3P8FJP6</accession>
<gene>
    <name evidence="2" type="ORF">SMTD_LOCUS15905</name>
</gene>
<feature type="region of interest" description="Disordered" evidence="1">
    <location>
        <begin position="223"/>
        <end position="253"/>
    </location>
</feature>
<dbReference type="EMBL" id="UZAL01036457">
    <property type="protein sequence ID" value="VDP69871.1"/>
    <property type="molecule type" value="Genomic_DNA"/>
</dbReference>